<reference evidence="1 2" key="1">
    <citation type="journal article" date="2018" name="Mycol. Prog.">
        <title>Coniella lustricola, a new species from submerged detritus.</title>
        <authorList>
            <person name="Raudabaugh D.B."/>
            <person name="Iturriaga T."/>
            <person name="Carver A."/>
            <person name="Mondo S."/>
            <person name="Pangilinan J."/>
            <person name="Lipzen A."/>
            <person name="He G."/>
            <person name="Amirebrahimi M."/>
            <person name="Grigoriev I.V."/>
            <person name="Miller A.N."/>
        </authorList>
    </citation>
    <scope>NUCLEOTIDE SEQUENCE [LARGE SCALE GENOMIC DNA]</scope>
    <source>
        <strain evidence="1 2">B22-T-1</strain>
    </source>
</reference>
<organism evidence="1 2">
    <name type="scientific">Coniella lustricola</name>
    <dbReference type="NCBI Taxonomy" id="2025994"/>
    <lineage>
        <taxon>Eukaryota</taxon>
        <taxon>Fungi</taxon>
        <taxon>Dikarya</taxon>
        <taxon>Ascomycota</taxon>
        <taxon>Pezizomycotina</taxon>
        <taxon>Sordariomycetes</taxon>
        <taxon>Sordariomycetidae</taxon>
        <taxon>Diaporthales</taxon>
        <taxon>Schizoparmaceae</taxon>
        <taxon>Coniella</taxon>
    </lineage>
</organism>
<keyword evidence="2" id="KW-1185">Reference proteome</keyword>
<proteinExistence type="predicted"/>
<evidence type="ECO:0000313" key="1">
    <source>
        <dbReference type="EMBL" id="PSR94652.1"/>
    </source>
</evidence>
<dbReference type="EMBL" id="KZ678396">
    <property type="protein sequence ID" value="PSR94652.1"/>
    <property type="molecule type" value="Genomic_DNA"/>
</dbReference>
<gene>
    <name evidence="1" type="ORF">BD289DRAFT_504019</name>
</gene>
<dbReference type="Proteomes" id="UP000241462">
    <property type="component" value="Unassembled WGS sequence"/>
</dbReference>
<evidence type="ECO:0000313" key="2">
    <source>
        <dbReference type="Proteomes" id="UP000241462"/>
    </source>
</evidence>
<name>A0A2T3AFP7_9PEZI</name>
<dbReference type="InParanoid" id="A0A2T3AFP7"/>
<sequence length="201" mass="22792">MHDSAMQMTDVRGSNQQRRVVTLSTNAALLPAWRILSSLSRHGGAMLHRGTRTHVHMDSGGVMWGWTPPFLSLSLDYVHTGTRWGKGEVSSTKSRYVHMSWEHDLAHQRHVDSLRQRHNGFVSVRDTLRGRPLYCERAPRPPRRERSRLDSCASGATVSTDVAAVLQREPTKPLPHVFYVWIRARLLPLHDISTHSAHDNG</sequence>
<protein>
    <submittedName>
        <fullName evidence="1">Uncharacterized protein</fullName>
    </submittedName>
</protein>
<dbReference type="AlphaFoldDB" id="A0A2T3AFP7"/>
<accession>A0A2T3AFP7</accession>